<dbReference type="InterPro" id="IPR038765">
    <property type="entry name" value="Papain-like_cys_pep_sf"/>
</dbReference>
<dbReference type="Pfam" id="PF00797">
    <property type="entry name" value="Acetyltransf_2"/>
    <property type="match status" value="1"/>
</dbReference>
<evidence type="ECO:0000256" key="1">
    <source>
        <dbReference type="ARBA" id="ARBA00006547"/>
    </source>
</evidence>
<dbReference type="PRINTS" id="PR01543">
    <property type="entry name" value="ANATRNSFRASE"/>
</dbReference>
<dbReference type="InterPro" id="IPR001447">
    <property type="entry name" value="Arylamine_N-AcTrfase"/>
</dbReference>
<comment type="similarity">
    <text evidence="1 2">Belongs to the arylamine N-acetyltransferase family.</text>
</comment>
<evidence type="ECO:0000256" key="2">
    <source>
        <dbReference type="RuleBase" id="RU003452"/>
    </source>
</evidence>
<evidence type="ECO:0000313" key="3">
    <source>
        <dbReference type="EMBL" id="MDF2255723.1"/>
    </source>
</evidence>
<dbReference type="Gene3D" id="3.30.2140.10">
    <property type="entry name" value="Arylamine N-acetyltransferase"/>
    <property type="match status" value="1"/>
</dbReference>
<dbReference type="PANTHER" id="PTHR11786">
    <property type="entry name" value="N-HYDROXYARYLAMINE O-ACETYLTRANSFERASE"/>
    <property type="match status" value="1"/>
</dbReference>
<dbReference type="PANTHER" id="PTHR11786:SF0">
    <property type="entry name" value="ARYLAMINE N-ACETYLTRANSFERASE 4-RELATED"/>
    <property type="match status" value="1"/>
</dbReference>
<organism evidence="3 4">
    <name type="scientific">Streptantibioticus ferralitis</name>
    <dbReference type="NCBI Taxonomy" id="236510"/>
    <lineage>
        <taxon>Bacteria</taxon>
        <taxon>Bacillati</taxon>
        <taxon>Actinomycetota</taxon>
        <taxon>Actinomycetes</taxon>
        <taxon>Kitasatosporales</taxon>
        <taxon>Streptomycetaceae</taxon>
        <taxon>Streptantibioticus</taxon>
    </lineage>
</organism>
<accession>A0ABT5YW50</accession>
<dbReference type="SUPFAM" id="SSF54001">
    <property type="entry name" value="Cysteine proteinases"/>
    <property type="match status" value="1"/>
</dbReference>
<gene>
    <name evidence="3" type="ORF">P2L57_08295</name>
</gene>
<name>A0ABT5YW50_9ACTN</name>
<dbReference type="Proteomes" id="UP001220022">
    <property type="component" value="Unassembled WGS sequence"/>
</dbReference>
<dbReference type="Gene3D" id="2.40.128.150">
    <property type="entry name" value="Cysteine proteinases"/>
    <property type="match status" value="1"/>
</dbReference>
<protein>
    <submittedName>
        <fullName evidence="3">Arylamine N-acetyltransferase</fullName>
    </submittedName>
</protein>
<keyword evidence="4" id="KW-1185">Reference proteome</keyword>
<evidence type="ECO:0000313" key="4">
    <source>
        <dbReference type="Proteomes" id="UP001220022"/>
    </source>
</evidence>
<reference evidence="3 4" key="1">
    <citation type="submission" date="2023-03" db="EMBL/GenBank/DDBJ databases">
        <title>Draft genome sequence of type strain Streptomyces ferralitis JCM 14344.</title>
        <authorList>
            <person name="Klaysubun C."/>
            <person name="Duangmal K."/>
        </authorList>
    </citation>
    <scope>NUCLEOTIDE SEQUENCE [LARGE SCALE GENOMIC DNA]</scope>
    <source>
        <strain evidence="3 4">JCM 14344</strain>
    </source>
</reference>
<comment type="caution">
    <text evidence="3">The sequence shown here is derived from an EMBL/GenBank/DDBJ whole genome shotgun (WGS) entry which is preliminary data.</text>
</comment>
<dbReference type="RefSeq" id="WP_275810719.1">
    <property type="nucleotide sequence ID" value="NZ_BAAANM010000019.1"/>
</dbReference>
<proteinExistence type="inferred from homology"/>
<dbReference type="EMBL" id="JARHTQ010000004">
    <property type="protein sequence ID" value="MDF2255723.1"/>
    <property type="molecule type" value="Genomic_DNA"/>
</dbReference>
<sequence length="289" mass="32199">MTAITDARRWNGELLDLDAYLARIGFDGDTSPTLSTLRALQRAHITSIPFENLEMVLGRTILLDVESLQDKMVRRPRGGYCYEHSKLFAAALERLGFTVCGLAARVRVGTNLLRPATHALLRVATAESADTGRTWICDVGFGRDPLEPVELADGTEIAPDGWRFRMERQSPMPGVEEWMLRSLGGEGWFDMHGFTLDPRYAVDYTVANHYMSTHPSSPFANRLLVQQMGPEALYALAATELTATRPDGSVETWQLKSDEVPRTLDEVFGITLPEEETARLVAAMDGLRR</sequence>